<name>A0A131Y1J7_IXORI</name>
<protein>
    <submittedName>
        <fullName evidence="10">Putative c2h2-type zn-finger protein</fullName>
    </submittedName>
</protein>
<feature type="domain" description="C2H2-type" evidence="9">
    <location>
        <begin position="72"/>
        <end position="101"/>
    </location>
</feature>
<dbReference type="Gene3D" id="3.30.160.60">
    <property type="entry name" value="Classic Zinc Finger"/>
    <property type="match status" value="4"/>
</dbReference>
<dbReference type="Pfam" id="PF00096">
    <property type="entry name" value="zf-C2H2"/>
    <property type="match status" value="5"/>
</dbReference>
<comment type="subcellular location">
    <subcellularLocation>
        <location evidence="1">Nucleus</location>
    </subcellularLocation>
</comment>
<evidence type="ECO:0000313" key="10">
    <source>
        <dbReference type="EMBL" id="JAP73129.1"/>
    </source>
</evidence>
<dbReference type="EMBL" id="GEFM01002667">
    <property type="protein sequence ID" value="JAP73129.1"/>
    <property type="molecule type" value="mRNA"/>
</dbReference>
<dbReference type="SMART" id="SM00355">
    <property type="entry name" value="ZnF_C2H2"/>
    <property type="match status" value="5"/>
</dbReference>
<feature type="domain" description="C2H2-type" evidence="9">
    <location>
        <begin position="16"/>
        <end position="43"/>
    </location>
</feature>
<dbReference type="AlphaFoldDB" id="A0A131Y1J7"/>
<sequence>MQQHSREAHRGELKPHQCGQCLKSFSSTHQLAQHVRIHTGEKPYKCSYCERRFKQLSHVQQHTRLHTGERPYKCHLPECGRAFIQLSNLQQHLRNHDSQMERAKSRPFHCNICGKGFASDSSLRTHRSKQHAALIGGAASQSCPICHKICVNAEALMEHMRANHREPQTSSAVTTAATPSKRKQPRAPRKVLPVLHPPPQQQQQLTPQHQQQLQQQHQQLPLGLSANSVTMAMAAGHAAFPVRSLVVANVAAMGLAATPLLGNGL</sequence>
<evidence type="ECO:0000259" key="9">
    <source>
        <dbReference type="PROSITE" id="PS50157"/>
    </source>
</evidence>
<keyword evidence="5" id="KW-0862">Zinc</keyword>
<keyword evidence="4 7" id="KW-0863">Zinc-finger</keyword>
<dbReference type="GO" id="GO:0008270">
    <property type="term" value="F:zinc ion binding"/>
    <property type="evidence" value="ECO:0007669"/>
    <property type="project" value="UniProtKB-KW"/>
</dbReference>
<evidence type="ECO:0000256" key="4">
    <source>
        <dbReference type="ARBA" id="ARBA00022771"/>
    </source>
</evidence>
<proteinExistence type="evidence at transcript level"/>
<dbReference type="FunFam" id="3.30.160.60:FF:000433">
    <property type="entry name" value="zinc finger protein 384 isoform X1"/>
    <property type="match status" value="1"/>
</dbReference>
<evidence type="ECO:0000256" key="1">
    <source>
        <dbReference type="ARBA" id="ARBA00004123"/>
    </source>
</evidence>
<dbReference type="PANTHER" id="PTHR24394:SF44">
    <property type="entry name" value="ZINC FINGER PROTEIN 271-LIKE"/>
    <property type="match status" value="1"/>
</dbReference>
<evidence type="ECO:0000256" key="3">
    <source>
        <dbReference type="ARBA" id="ARBA00022737"/>
    </source>
</evidence>
<dbReference type="FunFam" id="3.30.160.60:FF:001498">
    <property type="entry name" value="Zinc finger protein 404"/>
    <property type="match status" value="1"/>
</dbReference>
<evidence type="ECO:0000256" key="8">
    <source>
        <dbReference type="SAM" id="MobiDB-lite"/>
    </source>
</evidence>
<evidence type="ECO:0000256" key="6">
    <source>
        <dbReference type="ARBA" id="ARBA00023242"/>
    </source>
</evidence>
<feature type="compositionally biased region" description="Low complexity" evidence="8">
    <location>
        <begin position="169"/>
        <end position="179"/>
    </location>
</feature>
<evidence type="ECO:0000256" key="5">
    <source>
        <dbReference type="ARBA" id="ARBA00022833"/>
    </source>
</evidence>
<dbReference type="GO" id="GO:0005634">
    <property type="term" value="C:nucleus"/>
    <property type="evidence" value="ECO:0007669"/>
    <property type="project" value="UniProtKB-SubCell"/>
</dbReference>
<dbReference type="PROSITE" id="PS00028">
    <property type="entry name" value="ZINC_FINGER_C2H2_1"/>
    <property type="match status" value="5"/>
</dbReference>
<dbReference type="PROSITE" id="PS50157">
    <property type="entry name" value="ZINC_FINGER_C2H2_2"/>
    <property type="match status" value="4"/>
</dbReference>
<dbReference type="PANTHER" id="PTHR24394">
    <property type="entry name" value="ZINC FINGER PROTEIN"/>
    <property type="match status" value="1"/>
</dbReference>
<dbReference type="GO" id="GO:0000981">
    <property type="term" value="F:DNA-binding transcription factor activity, RNA polymerase II-specific"/>
    <property type="evidence" value="ECO:0007669"/>
    <property type="project" value="TreeGrafter"/>
</dbReference>
<organism evidence="10">
    <name type="scientific">Ixodes ricinus</name>
    <name type="common">Common tick</name>
    <name type="synonym">Acarus ricinus</name>
    <dbReference type="NCBI Taxonomy" id="34613"/>
    <lineage>
        <taxon>Eukaryota</taxon>
        <taxon>Metazoa</taxon>
        <taxon>Ecdysozoa</taxon>
        <taxon>Arthropoda</taxon>
        <taxon>Chelicerata</taxon>
        <taxon>Arachnida</taxon>
        <taxon>Acari</taxon>
        <taxon>Parasitiformes</taxon>
        <taxon>Ixodida</taxon>
        <taxon>Ixodoidea</taxon>
        <taxon>Ixodidae</taxon>
        <taxon>Ixodinae</taxon>
        <taxon>Ixodes</taxon>
    </lineage>
</organism>
<feature type="compositionally biased region" description="Low complexity" evidence="8">
    <location>
        <begin position="201"/>
        <end position="218"/>
    </location>
</feature>
<keyword evidence="2" id="KW-0479">Metal-binding</keyword>
<dbReference type="FunFam" id="3.30.160.60:FF:001495">
    <property type="entry name" value="Datilografo, isoform B"/>
    <property type="match status" value="1"/>
</dbReference>
<feature type="region of interest" description="Disordered" evidence="8">
    <location>
        <begin position="163"/>
        <end position="218"/>
    </location>
</feature>
<reference evidence="10" key="1">
    <citation type="submission" date="2016-02" db="EMBL/GenBank/DDBJ databases">
        <title>RNAseq analyses of the midgut from blood- or serum-fed Ixodes ricinus ticks.</title>
        <authorList>
            <person name="Perner J."/>
            <person name="Provaznik J."/>
            <person name="Schrenkova J."/>
            <person name="Urbanova V."/>
            <person name="Ribeiro J.M."/>
            <person name="Kopacek P."/>
        </authorList>
    </citation>
    <scope>NUCLEOTIDE SEQUENCE</scope>
    <source>
        <tissue evidence="10">Gut</tissue>
    </source>
</reference>
<dbReference type="InterPro" id="IPR013087">
    <property type="entry name" value="Znf_C2H2_type"/>
</dbReference>
<feature type="domain" description="C2H2-type" evidence="9">
    <location>
        <begin position="44"/>
        <end position="71"/>
    </location>
</feature>
<accession>A0A131Y1J7</accession>
<feature type="compositionally biased region" description="Basic residues" evidence="8">
    <location>
        <begin position="180"/>
        <end position="189"/>
    </location>
</feature>
<dbReference type="FunFam" id="3.30.160.60:FF:001397">
    <property type="entry name" value="Datilografo, isoform A"/>
    <property type="match status" value="1"/>
</dbReference>
<evidence type="ECO:0000256" key="2">
    <source>
        <dbReference type="ARBA" id="ARBA00022723"/>
    </source>
</evidence>
<keyword evidence="6" id="KW-0539">Nucleus</keyword>
<feature type="domain" description="C2H2-type" evidence="9">
    <location>
        <begin position="108"/>
        <end position="132"/>
    </location>
</feature>
<keyword evidence="3" id="KW-0677">Repeat</keyword>
<dbReference type="SUPFAM" id="SSF57667">
    <property type="entry name" value="beta-beta-alpha zinc fingers"/>
    <property type="match status" value="3"/>
</dbReference>
<dbReference type="InterPro" id="IPR036236">
    <property type="entry name" value="Znf_C2H2_sf"/>
</dbReference>
<evidence type="ECO:0000256" key="7">
    <source>
        <dbReference type="PROSITE-ProRule" id="PRU00042"/>
    </source>
</evidence>